<dbReference type="Pfam" id="PF02518">
    <property type="entry name" value="HATPase_c"/>
    <property type="match status" value="1"/>
</dbReference>
<evidence type="ECO:0000313" key="8">
    <source>
        <dbReference type="EMBL" id="MPL77868.1"/>
    </source>
</evidence>
<sequence>MFLMAKLDDGQIRFNQERFDLAALGRQIIHEASLQTGGKRLDFELSCVEEVACFCGDRFYLQQAVENIVANAIRHSNDNGKIGISITVEKGMYHFAVSDTGSGIEPQDLPHIFEPYYTKKQAGFHTTGLGLGLAISREIVRRLGGTITVASRPGEGAVFTLLLPPS</sequence>
<dbReference type="GO" id="GO:0000160">
    <property type="term" value="P:phosphorelay signal transduction system"/>
    <property type="evidence" value="ECO:0007669"/>
    <property type="project" value="UniProtKB-KW"/>
</dbReference>
<reference evidence="8" key="1">
    <citation type="submission" date="2019-08" db="EMBL/GenBank/DDBJ databases">
        <authorList>
            <person name="Kucharzyk K."/>
            <person name="Murdoch R.W."/>
            <person name="Higgins S."/>
            <person name="Loffler F."/>
        </authorList>
    </citation>
    <scope>NUCLEOTIDE SEQUENCE</scope>
</reference>
<dbReference type="AlphaFoldDB" id="A0A644UFV6"/>
<protein>
    <recommendedName>
        <fullName evidence="2">histidine kinase</fullName>
        <ecNumber evidence="2">2.7.13.3</ecNumber>
    </recommendedName>
</protein>
<dbReference type="FunFam" id="3.30.565.10:FF:000006">
    <property type="entry name" value="Sensor histidine kinase WalK"/>
    <property type="match status" value="1"/>
</dbReference>
<dbReference type="PROSITE" id="PS50109">
    <property type="entry name" value="HIS_KIN"/>
    <property type="match status" value="1"/>
</dbReference>
<proteinExistence type="predicted"/>
<gene>
    <name evidence="8" type="primary">resE_2</name>
    <name evidence="8" type="ORF">SDC9_23728</name>
</gene>
<keyword evidence="3" id="KW-0597">Phosphoprotein</keyword>
<accession>A0A644UFV6</accession>
<evidence type="ECO:0000256" key="2">
    <source>
        <dbReference type="ARBA" id="ARBA00012438"/>
    </source>
</evidence>
<dbReference type="PANTHER" id="PTHR43711">
    <property type="entry name" value="TWO-COMPONENT HISTIDINE KINASE"/>
    <property type="match status" value="1"/>
</dbReference>
<dbReference type="GO" id="GO:0004673">
    <property type="term" value="F:protein histidine kinase activity"/>
    <property type="evidence" value="ECO:0007669"/>
    <property type="project" value="UniProtKB-EC"/>
</dbReference>
<comment type="caution">
    <text evidence="8">The sequence shown here is derived from an EMBL/GenBank/DDBJ whole genome shotgun (WGS) entry which is preliminary data.</text>
</comment>
<dbReference type="InterPro" id="IPR004358">
    <property type="entry name" value="Sig_transdc_His_kin-like_C"/>
</dbReference>
<comment type="catalytic activity">
    <reaction evidence="1">
        <text>ATP + protein L-histidine = ADP + protein N-phospho-L-histidine.</text>
        <dbReference type="EC" id="2.7.13.3"/>
    </reaction>
</comment>
<keyword evidence="6" id="KW-0902">Two-component regulatory system</keyword>
<name>A0A644UFV6_9ZZZZ</name>
<keyword evidence="4 8" id="KW-0808">Transferase</keyword>
<dbReference type="PRINTS" id="PR00344">
    <property type="entry name" value="BCTRLSENSOR"/>
</dbReference>
<feature type="domain" description="Histidine kinase" evidence="7">
    <location>
        <begin position="1"/>
        <end position="166"/>
    </location>
</feature>
<dbReference type="PANTHER" id="PTHR43711:SF1">
    <property type="entry name" value="HISTIDINE KINASE 1"/>
    <property type="match status" value="1"/>
</dbReference>
<evidence type="ECO:0000256" key="6">
    <source>
        <dbReference type="ARBA" id="ARBA00023012"/>
    </source>
</evidence>
<dbReference type="SMART" id="SM00387">
    <property type="entry name" value="HATPase_c"/>
    <property type="match status" value="1"/>
</dbReference>
<organism evidence="8">
    <name type="scientific">bioreactor metagenome</name>
    <dbReference type="NCBI Taxonomy" id="1076179"/>
    <lineage>
        <taxon>unclassified sequences</taxon>
        <taxon>metagenomes</taxon>
        <taxon>ecological metagenomes</taxon>
    </lineage>
</organism>
<dbReference type="EC" id="2.7.13.3" evidence="2"/>
<dbReference type="Gene3D" id="3.30.565.10">
    <property type="entry name" value="Histidine kinase-like ATPase, C-terminal domain"/>
    <property type="match status" value="1"/>
</dbReference>
<dbReference type="InterPro" id="IPR050736">
    <property type="entry name" value="Sensor_HK_Regulatory"/>
</dbReference>
<evidence type="ECO:0000259" key="7">
    <source>
        <dbReference type="PROSITE" id="PS50109"/>
    </source>
</evidence>
<dbReference type="InterPro" id="IPR005467">
    <property type="entry name" value="His_kinase_dom"/>
</dbReference>
<dbReference type="InterPro" id="IPR003594">
    <property type="entry name" value="HATPase_dom"/>
</dbReference>
<dbReference type="InterPro" id="IPR036890">
    <property type="entry name" value="HATPase_C_sf"/>
</dbReference>
<dbReference type="EMBL" id="VSSQ01000110">
    <property type="protein sequence ID" value="MPL77868.1"/>
    <property type="molecule type" value="Genomic_DNA"/>
</dbReference>
<evidence type="ECO:0000256" key="4">
    <source>
        <dbReference type="ARBA" id="ARBA00022679"/>
    </source>
</evidence>
<dbReference type="SUPFAM" id="SSF55874">
    <property type="entry name" value="ATPase domain of HSP90 chaperone/DNA topoisomerase II/histidine kinase"/>
    <property type="match status" value="1"/>
</dbReference>
<evidence type="ECO:0000256" key="1">
    <source>
        <dbReference type="ARBA" id="ARBA00000085"/>
    </source>
</evidence>
<evidence type="ECO:0000256" key="3">
    <source>
        <dbReference type="ARBA" id="ARBA00022553"/>
    </source>
</evidence>
<evidence type="ECO:0000256" key="5">
    <source>
        <dbReference type="ARBA" id="ARBA00022777"/>
    </source>
</evidence>
<keyword evidence="5 8" id="KW-0418">Kinase</keyword>